<name>A0A285F2J9_9FIRM</name>
<gene>
    <name evidence="1" type="ORF">SAMN06265827_10175</name>
</gene>
<protein>
    <submittedName>
        <fullName evidence="1">Uncharacterized protein</fullName>
    </submittedName>
</protein>
<reference evidence="2" key="1">
    <citation type="submission" date="2017-09" db="EMBL/GenBank/DDBJ databases">
        <authorList>
            <person name="Varghese N."/>
            <person name="Submissions S."/>
        </authorList>
    </citation>
    <scope>NUCLEOTIDE SEQUENCE [LARGE SCALE GENOMIC DNA]</scope>
    <source>
        <strain evidence="2">MSL47</strain>
    </source>
</reference>
<sequence>MKKLIILTIVLCFVFSISIDSYAILFEEQLEEVIPEAMNLGEKYQNDSYWNLIGKTGHFFSKTITTNNNSIDGYVGFNTNYLYLILESQQASKQGFNLSQATKEKYINSDEFSISVNLQTEDFKAEELKPELFNVKIEVYDGDEYVNAKSPTQIFRKDVGSNSNLAWLSGQFIFKDYQFMMSLSDDRKYGELDKKIKLVVESQFGKHVFDINLGDIK</sequence>
<evidence type="ECO:0000313" key="2">
    <source>
        <dbReference type="Proteomes" id="UP000219573"/>
    </source>
</evidence>
<accession>A0A285F2J9</accession>
<dbReference type="Proteomes" id="UP000219573">
    <property type="component" value="Unassembled WGS sequence"/>
</dbReference>
<organism evidence="1 2">
    <name type="scientific">Orenia metallireducens</name>
    <dbReference type="NCBI Taxonomy" id="1413210"/>
    <lineage>
        <taxon>Bacteria</taxon>
        <taxon>Bacillati</taxon>
        <taxon>Bacillota</taxon>
        <taxon>Clostridia</taxon>
        <taxon>Halanaerobiales</taxon>
        <taxon>Halobacteroidaceae</taxon>
        <taxon>Orenia</taxon>
    </lineage>
</organism>
<dbReference type="EMBL" id="OBDZ01000001">
    <property type="protein sequence ID" value="SNY05518.1"/>
    <property type="molecule type" value="Genomic_DNA"/>
</dbReference>
<keyword evidence="2" id="KW-1185">Reference proteome</keyword>
<evidence type="ECO:0000313" key="1">
    <source>
        <dbReference type="EMBL" id="SNY05518.1"/>
    </source>
</evidence>
<proteinExistence type="predicted"/>
<dbReference type="AlphaFoldDB" id="A0A285F2J9"/>
<dbReference type="RefSeq" id="WP_097016122.1">
    <property type="nucleotide sequence ID" value="NZ_OBDZ01000001.1"/>
</dbReference>